<feature type="region of interest" description="Disordered" evidence="1">
    <location>
        <begin position="215"/>
        <end position="235"/>
    </location>
</feature>
<dbReference type="SUPFAM" id="SSF69255">
    <property type="entry name" value="gp5 N-terminal domain-like"/>
    <property type="match status" value="1"/>
</dbReference>
<dbReference type="InterPro" id="IPR006531">
    <property type="entry name" value="Gp5/Vgr_OB"/>
</dbReference>
<reference evidence="3 4" key="1">
    <citation type="journal article" date="2018" name="Environ. Microbiol.">
        <title>Novel energy conservation strategies and behaviour of Pelotomaculum schinkii driving syntrophic propionate catabolism.</title>
        <authorList>
            <person name="Hidalgo-Ahumada C.A.P."/>
            <person name="Nobu M.K."/>
            <person name="Narihiro T."/>
            <person name="Tamaki H."/>
            <person name="Liu W.T."/>
            <person name="Kamagata Y."/>
            <person name="Stams A.J.M."/>
            <person name="Imachi H."/>
            <person name="Sousa D.Z."/>
        </authorList>
    </citation>
    <scope>NUCLEOTIDE SEQUENCE [LARGE SCALE GENOMIC DNA]</scope>
    <source>
        <strain evidence="3 4">HH</strain>
    </source>
</reference>
<evidence type="ECO:0000256" key="1">
    <source>
        <dbReference type="SAM" id="MobiDB-lite"/>
    </source>
</evidence>
<dbReference type="Pfam" id="PF04717">
    <property type="entry name" value="Phage_base_V"/>
    <property type="match status" value="1"/>
</dbReference>
<feature type="domain" description="Gp5/Type VI secretion system Vgr protein OB-fold" evidence="2">
    <location>
        <begin position="70"/>
        <end position="100"/>
    </location>
</feature>
<dbReference type="SUPFAM" id="SSF69349">
    <property type="entry name" value="Phage fibre proteins"/>
    <property type="match status" value="1"/>
</dbReference>
<comment type="caution">
    <text evidence="3">The sequence shown here is derived from an EMBL/GenBank/DDBJ whole genome shotgun (WGS) entry which is preliminary data.</text>
</comment>
<protein>
    <recommendedName>
        <fullName evidence="2">Gp5/Type VI secretion system Vgr protein OB-fold domain-containing protein</fullName>
    </recommendedName>
</protein>
<evidence type="ECO:0000313" key="4">
    <source>
        <dbReference type="Proteomes" id="UP000298324"/>
    </source>
</evidence>
<organism evidence="3 4">
    <name type="scientific">Pelotomaculum schinkii</name>
    <dbReference type="NCBI Taxonomy" id="78350"/>
    <lineage>
        <taxon>Bacteria</taxon>
        <taxon>Bacillati</taxon>
        <taxon>Bacillota</taxon>
        <taxon>Clostridia</taxon>
        <taxon>Eubacteriales</taxon>
        <taxon>Desulfotomaculaceae</taxon>
        <taxon>Pelotomaculum</taxon>
    </lineage>
</organism>
<name>A0A4Y7RGJ6_9FIRM</name>
<evidence type="ECO:0000259" key="2">
    <source>
        <dbReference type="Pfam" id="PF04717"/>
    </source>
</evidence>
<evidence type="ECO:0000313" key="3">
    <source>
        <dbReference type="EMBL" id="TEB07870.1"/>
    </source>
</evidence>
<dbReference type="RefSeq" id="WP_190239652.1">
    <property type="nucleotide sequence ID" value="NZ_QFGA01000001.1"/>
</dbReference>
<dbReference type="AlphaFoldDB" id="A0A4Y7RGJ6"/>
<accession>A0A4Y7RGJ6</accession>
<proteinExistence type="predicted"/>
<sequence>MFETENNKQEYALKKYFGKYPGVVLGNDPPQNDPHRGELLVEVHGILEETLDGKSQRPIQVKAKPCFPPGFFFIPEQGDNVWVEFGAGDINNPIWTGVWYPKGKTPNTIDAQAPAKFQKVIRTVSGQVIQLDDSSGSEKLVIADEKNKNTIIMDKNGIKLAAGNNVNITMDSTGITLNADAVNLGGSSGEGVVMGDSFGNIWNLFINHTHTTAVGPTSTPLPPAQPPLSTAVSQKVKAVK</sequence>
<dbReference type="Gene3D" id="2.40.50.230">
    <property type="entry name" value="Gp5 N-terminal domain"/>
    <property type="match status" value="1"/>
</dbReference>
<dbReference type="InterPro" id="IPR037026">
    <property type="entry name" value="Vgr_OB-fold_dom_sf"/>
</dbReference>
<keyword evidence="4" id="KW-1185">Reference proteome</keyword>
<dbReference type="EMBL" id="QFGA01000001">
    <property type="protein sequence ID" value="TEB07870.1"/>
    <property type="molecule type" value="Genomic_DNA"/>
</dbReference>
<gene>
    <name evidence="3" type="ORF">Psch_01425</name>
</gene>
<dbReference type="Proteomes" id="UP000298324">
    <property type="component" value="Unassembled WGS sequence"/>
</dbReference>